<evidence type="ECO:0000313" key="2">
    <source>
        <dbReference type="EMBL" id="EQD61787.1"/>
    </source>
</evidence>
<reference evidence="2" key="2">
    <citation type="journal article" date="2014" name="ISME J.">
        <title>Microbial stratification in low pH oxic and suboxic macroscopic growths along an acid mine drainage.</title>
        <authorList>
            <person name="Mendez-Garcia C."/>
            <person name="Mesa V."/>
            <person name="Sprenger R.R."/>
            <person name="Richter M."/>
            <person name="Diez M.S."/>
            <person name="Solano J."/>
            <person name="Bargiela R."/>
            <person name="Golyshina O.V."/>
            <person name="Manteca A."/>
            <person name="Ramos J.L."/>
            <person name="Gallego J.R."/>
            <person name="Llorente I."/>
            <person name="Martins Dos Santos V.A."/>
            <person name="Jensen O.N."/>
            <person name="Pelaez A.I."/>
            <person name="Sanchez J."/>
            <person name="Ferrer M."/>
        </authorList>
    </citation>
    <scope>NUCLEOTIDE SEQUENCE</scope>
</reference>
<dbReference type="Pfam" id="PF17899">
    <property type="entry name" value="Peptidase_M61_N"/>
    <property type="match status" value="1"/>
</dbReference>
<reference evidence="2" key="1">
    <citation type="submission" date="2013-08" db="EMBL/GenBank/DDBJ databases">
        <authorList>
            <person name="Mendez C."/>
            <person name="Richter M."/>
            <person name="Ferrer M."/>
            <person name="Sanchez J."/>
        </authorList>
    </citation>
    <scope>NUCLEOTIDE SEQUENCE</scope>
</reference>
<feature type="domain" description="Peptidase M61 N-terminal" evidence="1">
    <location>
        <begin position="50"/>
        <end position="165"/>
    </location>
</feature>
<dbReference type="Gene3D" id="2.60.40.3650">
    <property type="match status" value="1"/>
</dbReference>
<name>T1AWE6_9ZZZZ</name>
<gene>
    <name evidence="2" type="ORF">B1A_09590</name>
</gene>
<dbReference type="InterPro" id="IPR040756">
    <property type="entry name" value="Peptidase_M61_N"/>
</dbReference>
<sequence>MMRSRYALCQAALALFVLLVPTPSRATGIIPEPNANAVSLATRSNPEVLTLDARDAGRGLMTATMRIPVRPGPFTFVYPEWIPGEHGPTGPLADISQLRVSANGKPLTWRRDKVDMYAFHVDVPAGVTALQVRFTVLVNSPTPMSTPNLAVLNWNRVLFYQNNTNSHDDYFKTSI</sequence>
<protein>
    <submittedName>
        <fullName evidence="2">Peptidase M61 domain protein</fullName>
    </submittedName>
</protein>
<proteinExistence type="predicted"/>
<accession>T1AWE6</accession>
<dbReference type="EMBL" id="AUZX01006839">
    <property type="protein sequence ID" value="EQD61787.1"/>
    <property type="molecule type" value="Genomic_DNA"/>
</dbReference>
<evidence type="ECO:0000259" key="1">
    <source>
        <dbReference type="Pfam" id="PF17899"/>
    </source>
</evidence>
<organism evidence="2">
    <name type="scientific">mine drainage metagenome</name>
    <dbReference type="NCBI Taxonomy" id="410659"/>
    <lineage>
        <taxon>unclassified sequences</taxon>
        <taxon>metagenomes</taxon>
        <taxon>ecological metagenomes</taxon>
    </lineage>
</organism>
<comment type="caution">
    <text evidence="2">The sequence shown here is derived from an EMBL/GenBank/DDBJ whole genome shotgun (WGS) entry which is preliminary data.</text>
</comment>
<dbReference type="AlphaFoldDB" id="T1AWE6"/>
<feature type="non-terminal residue" evidence="2">
    <location>
        <position position="175"/>
    </location>
</feature>